<gene>
    <name evidence="3" type="ORF">G4D64_12910</name>
    <name evidence="2" type="ORF">H1Z61_13305</name>
</gene>
<dbReference type="Proteomes" id="UP000472971">
    <property type="component" value="Unassembled WGS sequence"/>
</dbReference>
<comment type="caution">
    <text evidence="3">The sequence shown here is derived from an EMBL/GenBank/DDBJ whole genome shotgun (WGS) entry which is preliminary data.</text>
</comment>
<dbReference type="EMBL" id="JAAIWN010000033">
    <property type="protein sequence ID" value="NEY82381.1"/>
    <property type="molecule type" value="Genomic_DNA"/>
</dbReference>
<sequence>MSVSVGGTGKGASGTNKIPKLSELTFEKQMKFANKYSKNSPIKIPENAIIKAQSKTGYEQISYKWIEGGKKYEVRWHTRTPGAPKNQGNTYVVERTLPGNPNGQRKKKQILVGEDTWVSKHVWQQAIADRQKGKSTPQQNEILENGHWKAP</sequence>
<feature type="region of interest" description="Disordered" evidence="1">
    <location>
        <begin position="128"/>
        <end position="151"/>
    </location>
</feature>
<evidence type="ECO:0000313" key="2">
    <source>
        <dbReference type="EMBL" id="MBA4538083.1"/>
    </source>
</evidence>
<dbReference type="RefSeq" id="WP_163242788.1">
    <property type="nucleotide sequence ID" value="NZ_JAAIWN010000033.1"/>
</dbReference>
<reference evidence="2 5" key="2">
    <citation type="submission" date="2020-07" db="EMBL/GenBank/DDBJ databases">
        <authorList>
            <person name="Feng H."/>
        </authorList>
    </citation>
    <scope>NUCLEOTIDE SEQUENCE [LARGE SCALE GENOMIC DNA]</scope>
    <source>
        <strain evidence="2">S-12</strain>
        <strain evidence="5">s-12</strain>
    </source>
</reference>
<name>A0A6B3W3D7_9BACI</name>
<organism evidence="3 4">
    <name type="scientific">Bacillus aquiflavi</name>
    <dbReference type="NCBI Taxonomy" id="2672567"/>
    <lineage>
        <taxon>Bacteria</taxon>
        <taxon>Bacillati</taxon>
        <taxon>Bacillota</taxon>
        <taxon>Bacilli</taxon>
        <taxon>Bacillales</taxon>
        <taxon>Bacillaceae</taxon>
        <taxon>Bacillus</taxon>
    </lineage>
</organism>
<dbReference type="AlphaFoldDB" id="A0A6B3W3D7"/>
<proteinExistence type="predicted"/>
<evidence type="ECO:0000313" key="5">
    <source>
        <dbReference type="Proteomes" id="UP000570010"/>
    </source>
</evidence>
<keyword evidence="4" id="KW-1185">Reference proteome</keyword>
<evidence type="ECO:0000256" key="1">
    <source>
        <dbReference type="SAM" id="MobiDB-lite"/>
    </source>
</evidence>
<evidence type="ECO:0000313" key="3">
    <source>
        <dbReference type="EMBL" id="NEY82381.1"/>
    </source>
</evidence>
<protein>
    <submittedName>
        <fullName evidence="3">Uncharacterized protein</fullName>
    </submittedName>
</protein>
<dbReference type="EMBL" id="JACEIO010000034">
    <property type="protein sequence ID" value="MBA4538083.1"/>
    <property type="molecule type" value="Genomic_DNA"/>
</dbReference>
<evidence type="ECO:0000313" key="4">
    <source>
        <dbReference type="Proteomes" id="UP000472971"/>
    </source>
</evidence>
<dbReference type="Proteomes" id="UP000570010">
    <property type="component" value="Unassembled WGS sequence"/>
</dbReference>
<feature type="compositionally biased region" description="Gly residues" evidence="1">
    <location>
        <begin position="1"/>
        <end position="12"/>
    </location>
</feature>
<feature type="region of interest" description="Disordered" evidence="1">
    <location>
        <begin position="1"/>
        <end position="20"/>
    </location>
</feature>
<reference evidence="3 4" key="1">
    <citation type="submission" date="2020-02" db="EMBL/GenBank/DDBJ databases">
        <title>Bacillus aquiflavi sp. nov., isolated from yellow water of strong flavor Chinese baijiu in Yibin region of China.</title>
        <authorList>
            <person name="Xie J."/>
        </authorList>
    </citation>
    <scope>NUCLEOTIDE SEQUENCE [LARGE SCALE GENOMIC DNA]</scope>
    <source>
        <strain evidence="3 4">3H-10</strain>
    </source>
</reference>
<accession>A0A6B3W3D7</accession>